<dbReference type="Gene3D" id="3.40.50.261">
    <property type="entry name" value="Succinyl-CoA synthetase domains"/>
    <property type="match status" value="2"/>
</dbReference>
<dbReference type="PANTHER" id="PTHR43334:SF1">
    <property type="entry name" value="3-HYDROXYPROPIONATE--COA LIGASE [ADP-FORMING]"/>
    <property type="match status" value="1"/>
</dbReference>
<dbReference type="SUPFAM" id="SSF51735">
    <property type="entry name" value="NAD(P)-binding Rossmann-fold domains"/>
    <property type="match status" value="1"/>
</dbReference>
<protein>
    <submittedName>
        <fullName evidence="6">Acyl-CoA synthetase (NDP forming)</fullName>
    </submittedName>
</protein>
<dbReference type="Proteomes" id="UP000184052">
    <property type="component" value="Unassembled WGS sequence"/>
</dbReference>
<evidence type="ECO:0000259" key="5">
    <source>
        <dbReference type="SMART" id="SM00881"/>
    </source>
</evidence>
<dbReference type="Pfam" id="PF13380">
    <property type="entry name" value="CoA_binding_2"/>
    <property type="match status" value="1"/>
</dbReference>
<dbReference type="Pfam" id="PF13549">
    <property type="entry name" value="ATP-grasp_5"/>
    <property type="match status" value="1"/>
</dbReference>
<dbReference type="SUPFAM" id="SSF56059">
    <property type="entry name" value="Glutathione synthetase ATP-binding domain-like"/>
    <property type="match status" value="1"/>
</dbReference>
<keyword evidence="3" id="KW-0067">ATP-binding</keyword>
<evidence type="ECO:0000313" key="6">
    <source>
        <dbReference type="EMBL" id="SHJ40488.1"/>
    </source>
</evidence>
<dbReference type="STRING" id="1121476.SAMN02745751_02489"/>
<organism evidence="6 7">
    <name type="scientific">Dethiosulfatibacter aminovorans DSM 17477</name>
    <dbReference type="NCBI Taxonomy" id="1121476"/>
    <lineage>
        <taxon>Bacteria</taxon>
        <taxon>Bacillati</taxon>
        <taxon>Bacillota</taxon>
        <taxon>Tissierellia</taxon>
        <taxon>Dethiosulfatibacter</taxon>
    </lineage>
</organism>
<dbReference type="AlphaFoldDB" id="A0A1M6J1C5"/>
<dbReference type="PANTHER" id="PTHR43334">
    <property type="entry name" value="ACETATE--COA LIGASE [ADP-FORMING]"/>
    <property type="match status" value="1"/>
</dbReference>
<keyword evidence="1" id="KW-0436">Ligase</keyword>
<dbReference type="GO" id="GO:0005524">
    <property type="term" value="F:ATP binding"/>
    <property type="evidence" value="ECO:0007669"/>
    <property type="project" value="UniProtKB-KW"/>
</dbReference>
<dbReference type="GO" id="GO:0016874">
    <property type="term" value="F:ligase activity"/>
    <property type="evidence" value="ECO:0007669"/>
    <property type="project" value="UniProtKB-KW"/>
</dbReference>
<evidence type="ECO:0000313" key="7">
    <source>
        <dbReference type="Proteomes" id="UP000184052"/>
    </source>
</evidence>
<evidence type="ECO:0000256" key="1">
    <source>
        <dbReference type="ARBA" id="ARBA00022598"/>
    </source>
</evidence>
<evidence type="ECO:0000256" key="2">
    <source>
        <dbReference type="ARBA" id="ARBA00022741"/>
    </source>
</evidence>
<dbReference type="InterPro" id="IPR013815">
    <property type="entry name" value="ATP_grasp_subdomain_1"/>
</dbReference>
<keyword evidence="7" id="KW-1185">Reference proteome</keyword>
<dbReference type="InterPro" id="IPR016102">
    <property type="entry name" value="Succinyl-CoA_synth-like"/>
</dbReference>
<dbReference type="Gene3D" id="3.30.470.20">
    <property type="entry name" value="ATP-grasp fold, B domain"/>
    <property type="match status" value="1"/>
</dbReference>
<dbReference type="InterPro" id="IPR036291">
    <property type="entry name" value="NAD(P)-bd_dom_sf"/>
</dbReference>
<dbReference type="FunFam" id="3.30.1490.20:FF:000020">
    <property type="entry name" value="Protein lysine acetyltransferase"/>
    <property type="match status" value="1"/>
</dbReference>
<dbReference type="EMBL" id="FQZL01000019">
    <property type="protein sequence ID" value="SHJ40488.1"/>
    <property type="molecule type" value="Genomic_DNA"/>
</dbReference>
<dbReference type="RefSeq" id="WP_073049903.1">
    <property type="nucleotide sequence ID" value="NZ_FQZL01000019.1"/>
</dbReference>
<dbReference type="SUPFAM" id="SSF52210">
    <property type="entry name" value="Succinyl-CoA synthetase domains"/>
    <property type="match status" value="2"/>
</dbReference>
<accession>A0A1M6J1C5</accession>
<dbReference type="Pfam" id="PF13607">
    <property type="entry name" value="Succ_CoA_lig"/>
    <property type="match status" value="1"/>
</dbReference>
<dbReference type="InterPro" id="IPR051538">
    <property type="entry name" value="Acyl-CoA_Synth/Transferase"/>
</dbReference>
<reference evidence="6 7" key="1">
    <citation type="submission" date="2016-11" db="EMBL/GenBank/DDBJ databases">
        <authorList>
            <person name="Jaros S."/>
            <person name="Januszkiewicz K."/>
            <person name="Wedrychowicz H."/>
        </authorList>
    </citation>
    <scope>NUCLEOTIDE SEQUENCE [LARGE SCALE GENOMIC DNA]</scope>
    <source>
        <strain evidence="6 7">DSM 17477</strain>
    </source>
</reference>
<evidence type="ECO:0000256" key="4">
    <source>
        <dbReference type="ARBA" id="ARBA00060888"/>
    </source>
</evidence>
<sequence length="700" mass="76640">MSLDKLIKPQSIAIVGVTEKPGFGRNAGLSAAKSKNKDRVYYINPKRAVFEGMKCYGSLTELPEVVDCVVICTASKIVPLVLEEAGGLGVGAAIVYASGFAEEGTEEGIELENRLNRIAKQYDMKLLGPNCMGAINNVDKINMWAGHTHWDLEDESRGIAIIAQSGFIAAEILNTDFFNISYGLSTGNGNIVSLEEYFEYVVEDEYVDVISIYLEGIKDADRFLKTLKRAQELSKPVVVLKSGRSVKGALSAASHTGSLAGSDNAYKSIFKKYGVIVADNLEEFMCLSQALNVLGGSFPQKETFAMISFSGGESTLAADLAEDYNVDFVDLTEESKIEIQKHIPDFAVAKNPLDATTALFRDGNKMIGILKALQEDSAVGSIIVGTNVKKDKDETTALLCNSIATAKKEGVEKPIFAVPSLEGYRYHGSRKILEDAGVPLMSSINTSFSCLNKISEYIKYNFNDHDFNDVFKKVEMEGLNEKALSEFESRLELLDYKVPFPKQMKVSCDDELAEASRVLEFPVVMKINSDEILHKSDVGGVKVNIRNYEEATAAKKTILRNVEEKAASAQHDGILVQEMAPQGLEMIVGISSDAQFGPMLLVGMGGIFVEVFKDVAMCPVPINKKEALEMLEGLQSFKLLNGYRGSEKSDIEALTDLMVSVSQYAQQNRNEIKELDLNPVFVYPEGKGVKAVDALIVKYV</sequence>
<dbReference type="OrthoDB" id="9807196at2"/>
<name>A0A1M6J1C5_9FIRM</name>
<feature type="domain" description="CoA-binding" evidence="5">
    <location>
        <begin position="6"/>
        <end position="100"/>
    </location>
</feature>
<dbReference type="InterPro" id="IPR003781">
    <property type="entry name" value="CoA-bd"/>
</dbReference>
<dbReference type="InterPro" id="IPR032875">
    <property type="entry name" value="Succ_CoA_lig_flav_dom"/>
</dbReference>
<dbReference type="SMART" id="SM00881">
    <property type="entry name" value="CoA_binding"/>
    <property type="match status" value="1"/>
</dbReference>
<gene>
    <name evidence="6" type="ORF">SAMN02745751_02489</name>
</gene>
<comment type="similarity">
    <text evidence="4">In the N-terminal section; belongs to the acetate CoA ligase alpha subunit family.</text>
</comment>
<dbReference type="Gene3D" id="3.30.1490.20">
    <property type="entry name" value="ATP-grasp fold, A domain"/>
    <property type="match status" value="1"/>
</dbReference>
<proteinExistence type="inferred from homology"/>
<keyword evidence="2" id="KW-0547">Nucleotide-binding</keyword>
<evidence type="ECO:0000256" key="3">
    <source>
        <dbReference type="ARBA" id="ARBA00022840"/>
    </source>
</evidence>
<dbReference type="Gene3D" id="3.40.50.720">
    <property type="entry name" value="NAD(P)-binding Rossmann-like Domain"/>
    <property type="match status" value="1"/>
</dbReference>